<accession>A0A2P2PX00</accession>
<name>A0A2P2PX00_RHIMU</name>
<evidence type="ECO:0000256" key="1">
    <source>
        <dbReference type="SAM" id="MobiDB-lite"/>
    </source>
</evidence>
<dbReference type="AlphaFoldDB" id="A0A2P2PX00"/>
<dbReference type="EMBL" id="GGEC01078802">
    <property type="protein sequence ID" value="MBX59286.1"/>
    <property type="molecule type" value="Transcribed_RNA"/>
</dbReference>
<proteinExistence type="predicted"/>
<feature type="region of interest" description="Disordered" evidence="1">
    <location>
        <begin position="42"/>
        <end position="61"/>
    </location>
</feature>
<sequence>MLANKTDMPDSSIHPSILSGKTIAEIKSKTLKTKAHNNQKLVKTIHTHPYLPHPRKYKQTQ</sequence>
<protein>
    <submittedName>
        <fullName evidence="2">Uncharacterized protein</fullName>
    </submittedName>
</protein>
<organism evidence="2">
    <name type="scientific">Rhizophora mucronata</name>
    <name type="common">Asiatic mangrove</name>
    <dbReference type="NCBI Taxonomy" id="61149"/>
    <lineage>
        <taxon>Eukaryota</taxon>
        <taxon>Viridiplantae</taxon>
        <taxon>Streptophyta</taxon>
        <taxon>Embryophyta</taxon>
        <taxon>Tracheophyta</taxon>
        <taxon>Spermatophyta</taxon>
        <taxon>Magnoliopsida</taxon>
        <taxon>eudicotyledons</taxon>
        <taxon>Gunneridae</taxon>
        <taxon>Pentapetalae</taxon>
        <taxon>rosids</taxon>
        <taxon>fabids</taxon>
        <taxon>Malpighiales</taxon>
        <taxon>Rhizophoraceae</taxon>
        <taxon>Rhizophora</taxon>
    </lineage>
</organism>
<reference evidence="2" key="1">
    <citation type="submission" date="2018-02" db="EMBL/GenBank/DDBJ databases">
        <title>Rhizophora mucronata_Transcriptome.</title>
        <authorList>
            <person name="Meera S.P."/>
            <person name="Sreeshan A."/>
            <person name="Augustine A."/>
        </authorList>
    </citation>
    <scope>NUCLEOTIDE SEQUENCE</scope>
    <source>
        <tissue evidence="2">Leaf</tissue>
    </source>
</reference>
<evidence type="ECO:0000313" key="2">
    <source>
        <dbReference type="EMBL" id="MBX59286.1"/>
    </source>
</evidence>